<reference evidence="3" key="2">
    <citation type="submission" date="2018-06" db="EMBL/GenBank/DDBJ databases">
        <title>Genome sequence of Rhodanobacteraceae bacterium strain Dysh456.</title>
        <authorList>
            <person name="Fukui M."/>
        </authorList>
    </citation>
    <scope>NUCLEOTIDE SEQUENCE [LARGE SCALE GENOMIC DNA]</scope>
    <source>
        <strain evidence="3">Dysh456</strain>
    </source>
</reference>
<evidence type="ECO:0000256" key="1">
    <source>
        <dbReference type="SAM" id="MobiDB-lite"/>
    </source>
</evidence>
<feature type="compositionally biased region" description="Basic residues" evidence="1">
    <location>
        <begin position="111"/>
        <end position="123"/>
    </location>
</feature>
<evidence type="ECO:0000313" key="3">
    <source>
        <dbReference type="Proteomes" id="UP000270530"/>
    </source>
</evidence>
<gene>
    <name evidence="2" type="ORF">ALSL_1219</name>
</gene>
<dbReference type="AlphaFoldDB" id="A0A2Z6E5T4"/>
<dbReference type="EMBL" id="AP018560">
    <property type="protein sequence ID" value="BBD79878.1"/>
    <property type="molecule type" value="Genomic_DNA"/>
</dbReference>
<feature type="region of interest" description="Disordered" evidence="1">
    <location>
        <begin position="26"/>
        <end position="129"/>
    </location>
</feature>
<dbReference type="Proteomes" id="UP000270530">
    <property type="component" value="Chromosome"/>
</dbReference>
<dbReference type="KEGG" id="rbd:ALSL_1219"/>
<reference evidence="3" key="1">
    <citation type="submission" date="2018-04" db="EMBL/GenBank/DDBJ databases">
        <authorList>
            <person name="Watanabe M."/>
            <person name="Kojima H."/>
        </authorList>
    </citation>
    <scope>NUCLEOTIDE SEQUENCE [LARGE SCALE GENOMIC DNA]</scope>
    <source>
        <strain evidence="3">Dysh456</strain>
    </source>
</reference>
<organism evidence="2 3">
    <name type="scientific">Aerosticca soli</name>
    <dbReference type="NCBI Taxonomy" id="2010829"/>
    <lineage>
        <taxon>Bacteria</taxon>
        <taxon>Pseudomonadati</taxon>
        <taxon>Pseudomonadota</taxon>
        <taxon>Gammaproteobacteria</taxon>
        <taxon>Lysobacterales</taxon>
        <taxon>Rhodanobacteraceae</taxon>
        <taxon>Aerosticca</taxon>
    </lineage>
</organism>
<sequence>MRTPVDPCNGSASKHPAELWGCHGAARSAGRPHCAGRNRRIHIPSTTGHAPAGWPARAQTDGQTASPSRRTGLAGACHPKTRSPGPGSETCRPGAKAGARHGRETQDRALHAGRRRHRPRRGARLPACPWRTRPGWDACSAC</sequence>
<feature type="compositionally biased region" description="Basic and acidic residues" evidence="1">
    <location>
        <begin position="101"/>
        <end position="110"/>
    </location>
</feature>
<protein>
    <submittedName>
        <fullName evidence="2">Uncharacterized protein</fullName>
    </submittedName>
</protein>
<accession>A0A2Z6E5T4</accession>
<evidence type="ECO:0000313" key="2">
    <source>
        <dbReference type="EMBL" id="BBD79878.1"/>
    </source>
</evidence>
<name>A0A2Z6E5T4_9GAMM</name>
<proteinExistence type="predicted"/>
<feature type="compositionally biased region" description="Polar residues" evidence="1">
    <location>
        <begin position="60"/>
        <end position="69"/>
    </location>
</feature>
<keyword evidence="3" id="KW-1185">Reference proteome</keyword>